<reference evidence="12 13" key="1">
    <citation type="journal article" date="2018" name="Mol. Biol. Evol.">
        <title>Analysis of the draft genome of the red seaweed Gracilariopsis chorda provides insights into genome size evolution in Rhodophyta.</title>
        <authorList>
            <person name="Lee J."/>
            <person name="Yang E.C."/>
            <person name="Graf L."/>
            <person name="Yang J.H."/>
            <person name="Qiu H."/>
            <person name="Zel Zion U."/>
            <person name="Chan C.X."/>
            <person name="Stephens T.G."/>
            <person name="Weber A.P.M."/>
            <person name="Boo G.H."/>
            <person name="Boo S.M."/>
            <person name="Kim K.M."/>
            <person name="Shin Y."/>
            <person name="Jung M."/>
            <person name="Lee S.J."/>
            <person name="Yim H.S."/>
            <person name="Lee J.H."/>
            <person name="Bhattacharya D."/>
            <person name="Yoon H.S."/>
        </authorList>
    </citation>
    <scope>NUCLEOTIDE SEQUENCE [LARGE SCALE GENOMIC DNA]</scope>
    <source>
        <strain evidence="12 13">SKKU-2015</strain>
        <tissue evidence="12">Whole body</tissue>
    </source>
</reference>
<dbReference type="SUPFAM" id="SSF90123">
    <property type="entry name" value="ABC transporter transmembrane region"/>
    <property type="match status" value="1"/>
</dbReference>
<comment type="caution">
    <text evidence="12">The sequence shown here is derived from an EMBL/GenBank/DDBJ whole genome shotgun (WGS) entry which is preliminary data.</text>
</comment>
<proteinExistence type="inferred from homology"/>
<dbReference type="PROSITE" id="PS50929">
    <property type="entry name" value="ABC_TM1F"/>
    <property type="match status" value="1"/>
</dbReference>
<feature type="domain" description="ABC transporter" evidence="10">
    <location>
        <begin position="456"/>
        <end position="669"/>
    </location>
</feature>
<dbReference type="PROSITE" id="PS00211">
    <property type="entry name" value="ABC_TRANSPORTER_1"/>
    <property type="match status" value="1"/>
</dbReference>
<evidence type="ECO:0000256" key="6">
    <source>
        <dbReference type="ARBA" id="ARBA00022840"/>
    </source>
</evidence>
<dbReference type="PANTHER" id="PTHR11384">
    <property type="entry name" value="ATP-BINDING CASSETTE, SUB-FAMILY D MEMBER"/>
    <property type="match status" value="1"/>
</dbReference>
<feature type="domain" description="ABC transmembrane type-1" evidence="11">
    <location>
        <begin position="59"/>
        <end position="341"/>
    </location>
</feature>
<evidence type="ECO:0000256" key="4">
    <source>
        <dbReference type="ARBA" id="ARBA00022692"/>
    </source>
</evidence>
<dbReference type="Pfam" id="PF06472">
    <property type="entry name" value="ABC_membrane_2"/>
    <property type="match status" value="1"/>
</dbReference>
<organism evidence="12 13">
    <name type="scientific">Gracilariopsis chorda</name>
    <dbReference type="NCBI Taxonomy" id="448386"/>
    <lineage>
        <taxon>Eukaryota</taxon>
        <taxon>Rhodophyta</taxon>
        <taxon>Florideophyceae</taxon>
        <taxon>Rhodymeniophycidae</taxon>
        <taxon>Gracilariales</taxon>
        <taxon>Gracilariaceae</taxon>
        <taxon>Gracilariopsis</taxon>
    </lineage>
</organism>
<evidence type="ECO:0000256" key="2">
    <source>
        <dbReference type="ARBA" id="ARBA00014334"/>
    </source>
</evidence>
<keyword evidence="5" id="KW-0547">Nucleotide-binding</keyword>
<evidence type="ECO:0000256" key="9">
    <source>
        <dbReference type="SAM" id="Phobius"/>
    </source>
</evidence>
<dbReference type="GO" id="GO:0016887">
    <property type="term" value="F:ATP hydrolysis activity"/>
    <property type="evidence" value="ECO:0007669"/>
    <property type="project" value="InterPro"/>
</dbReference>
<protein>
    <recommendedName>
        <fullName evidence="2">Probable ATP-dependent transporter ycf16</fullName>
    </recommendedName>
</protein>
<dbReference type="GO" id="GO:0016020">
    <property type="term" value="C:membrane"/>
    <property type="evidence" value="ECO:0007669"/>
    <property type="project" value="InterPro"/>
</dbReference>
<dbReference type="STRING" id="448386.A0A2V3J468"/>
<dbReference type="SMART" id="SM00382">
    <property type="entry name" value="AAA"/>
    <property type="match status" value="1"/>
</dbReference>
<dbReference type="Gene3D" id="1.20.1560.10">
    <property type="entry name" value="ABC transporter type 1, transmembrane domain"/>
    <property type="match status" value="1"/>
</dbReference>
<dbReference type="GO" id="GO:0140359">
    <property type="term" value="F:ABC-type transporter activity"/>
    <property type="evidence" value="ECO:0007669"/>
    <property type="project" value="InterPro"/>
</dbReference>
<keyword evidence="8 9" id="KW-0472">Membrane</keyword>
<sequence>MSGDTLEPTSVAPNGDITAQREANLAKQRQDPRRLWFLFWTLAKPYWKYGPGAKTNVCWVVFLGLVRSGLSVVFSFISRDFWTALHKKDVPMFWRQITLFTVVLLSALPILVWYSYAKDRLALRWRKWYTEKVLGDYFAKRNYYEIDQSGTVDNPDQRIAEDIGSFTSTSLSFFMTVLLSIVDLVNFSLILVSIYPGLFFVLFAYSSVGTIITVLLGKRMINLNFLQLKKEADFRYSLIRVRENAESIAFYRGEDREKFEISRRFGAAFLNLIDLIVWSRNLAFFTTTYSYIIQILPLIIVAPMYFAGSLELGVLSQSQQAFGHILSDLSLIVNEFESLSAFSAGVDRLGEMEEFIYTRFGRDESLVGAKMGADEWSPTDSNADDGELDVYGESGASKEFAQLYGRDEAIARFRKLRLQNLQRRESTESTDLLNLEDGAVSTHINTTITPNGEAKVVVEDLTLKTPDRRHRTLFENVSFTLENGERLLIVGPSGTGKSSALRALAGLWTYGQGTVMRPKLEDMFFLPQKPYCTLGSLREQLVYPTPVAEAAASTAELETALQLVNLENLPSRVGGLEEVRDWSGILSLGEQQRLAFARLIVGKPKLAILDECSSALDTASEDRLYSHLQSIGIGYISVGHRPSLYRYHNLVLRLGSDEQTVSRIDDTPS</sequence>
<dbReference type="InterPro" id="IPR036640">
    <property type="entry name" value="ABC1_TM_sf"/>
</dbReference>
<keyword evidence="6" id="KW-0067">ATP-binding</keyword>
<evidence type="ECO:0000313" key="13">
    <source>
        <dbReference type="Proteomes" id="UP000247409"/>
    </source>
</evidence>
<dbReference type="EMBL" id="NBIV01000016">
    <property type="protein sequence ID" value="PXF48170.1"/>
    <property type="molecule type" value="Genomic_DNA"/>
</dbReference>
<evidence type="ECO:0000256" key="8">
    <source>
        <dbReference type="ARBA" id="ARBA00023136"/>
    </source>
</evidence>
<keyword evidence="3" id="KW-0813">Transport</keyword>
<feature type="transmembrane region" description="Helical" evidence="9">
    <location>
        <begin position="97"/>
        <end position="117"/>
    </location>
</feature>
<keyword evidence="13" id="KW-1185">Reference proteome</keyword>
<feature type="transmembrane region" description="Helical" evidence="9">
    <location>
        <begin position="171"/>
        <end position="192"/>
    </location>
</feature>
<dbReference type="InterPro" id="IPR003593">
    <property type="entry name" value="AAA+_ATPase"/>
</dbReference>
<name>A0A2V3J468_9FLOR</name>
<feature type="transmembrane region" description="Helical" evidence="9">
    <location>
        <begin position="289"/>
        <end position="308"/>
    </location>
</feature>
<dbReference type="PROSITE" id="PS50893">
    <property type="entry name" value="ABC_TRANSPORTER_2"/>
    <property type="match status" value="1"/>
</dbReference>
<evidence type="ECO:0000256" key="3">
    <source>
        <dbReference type="ARBA" id="ARBA00022448"/>
    </source>
</evidence>
<gene>
    <name evidence="12" type="ORF">BWQ96_02122</name>
</gene>
<evidence type="ECO:0000256" key="5">
    <source>
        <dbReference type="ARBA" id="ARBA00022741"/>
    </source>
</evidence>
<feature type="transmembrane region" description="Helical" evidence="9">
    <location>
        <begin position="198"/>
        <end position="217"/>
    </location>
</feature>
<feature type="transmembrane region" description="Helical" evidence="9">
    <location>
        <begin position="57"/>
        <end position="77"/>
    </location>
</feature>
<dbReference type="InterPro" id="IPR011527">
    <property type="entry name" value="ABC1_TM_dom"/>
</dbReference>
<dbReference type="PANTHER" id="PTHR11384:SF59">
    <property type="entry name" value="LYSOSOMAL COBALAMIN TRANSPORTER ABCD4"/>
    <property type="match status" value="1"/>
</dbReference>
<dbReference type="OrthoDB" id="422637at2759"/>
<evidence type="ECO:0000313" key="12">
    <source>
        <dbReference type="EMBL" id="PXF48170.1"/>
    </source>
</evidence>
<dbReference type="CDD" id="cd03223">
    <property type="entry name" value="ABCD_peroxisomal_ALDP"/>
    <property type="match status" value="1"/>
</dbReference>
<evidence type="ECO:0000256" key="7">
    <source>
        <dbReference type="ARBA" id="ARBA00022989"/>
    </source>
</evidence>
<dbReference type="AlphaFoldDB" id="A0A2V3J468"/>
<dbReference type="Proteomes" id="UP000247409">
    <property type="component" value="Unassembled WGS sequence"/>
</dbReference>
<evidence type="ECO:0000256" key="1">
    <source>
        <dbReference type="ARBA" id="ARBA00008575"/>
    </source>
</evidence>
<keyword evidence="7 9" id="KW-1133">Transmembrane helix</keyword>
<dbReference type="Gene3D" id="3.40.50.300">
    <property type="entry name" value="P-loop containing nucleotide triphosphate hydrolases"/>
    <property type="match status" value="1"/>
</dbReference>
<keyword evidence="4 9" id="KW-0812">Transmembrane</keyword>
<dbReference type="InterPro" id="IPR003439">
    <property type="entry name" value="ABC_transporter-like_ATP-bd"/>
</dbReference>
<dbReference type="GO" id="GO:0005524">
    <property type="term" value="F:ATP binding"/>
    <property type="evidence" value="ECO:0007669"/>
    <property type="project" value="UniProtKB-KW"/>
</dbReference>
<evidence type="ECO:0000259" key="11">
    <source>
        <dbReference type="PROSITE" id="PS50929"/>
    </source>
</evidence>
<dbReference type="InterPro" id="IPR017871">
    <property type="entry name" value="ABC_transporter-like_CS"/>
</dbReference>
<dbReference type="SUPFAM" id="SSF52540">
    <property type="entry name" value="P-loop containing nucleoside triphosphate hydrolases"/>
    <property type="match status" value="1"/>
</dbReference>
<dbReference type="Pfam" id="PF00005">
    <property type="entry name" value="ABC_tran"/>
    <property type="match status" value="1"/>
</dbReference>
<dbReference type="InterPro" id="IPR027417">
    <property type="entry name" value="P-loop_NTPase"/>
</dbReference>
<comment type="similarity">
    <text evidence="1">Belongs to the ABC transporter superfamily. ABCD family. Peroxisomal fatty acyl CoA transporter (TC 3.A.1.203) subfamily.</text>
</comment>
<dbReference type="InterPro" id="IPR050835">
    <property type="entry name" value="ABC_transporter_sub-D"/>
</dbReference>
<accession>A0A2V3J468</accession>
<evidence type="ECO:0000259" key="10">
    <source>
        <dbReference type="PROSITE" id="PS50893"/>
    </source>
</evidence>